<dbReference type="Proteomes" id="UP000654370">
    <property type="component" value="Unassembled WGS sequence"/>
</dbReference>
<evidence type="ECO:0000313" key="3">
    <source>
        <dbReference type="Proteomes" id="UP000654370"/>
    </source>
</evidence>
<gene>
    <name evidence="2" type="ORF">INT43_008213</name>
</gene>
<keyword evidence="1" id="KW-0812">Transmembrane</keyword>
<organism evidence="2 3">
    <name type="scientific">Mortierella isabellina</name>
    <name type="common">Filamentous fungus</name>
    <name type="synonym">Umbelopsis isabellina</name>
    <dbReference type="NCBI Taxonomy" id="91625"/>
    <lineage>
        <taxon>Eukaryota</taxon>
        <taxon>Fungi</taxon>
        <taxon>Fungi incertae sedis</taxon>
        <taxon>Mucoromycota</taxon>
        <taxon>Mucoromycotina</taxon>
        <taxon>Umbelopsidomycetes</taxon>
        <taxon>Umbelopsidales</taxon>
        <taxon>Umbelopsidaceae</taxon>
        <taxon>Umbelopsis</taxon>
    </lineage>
</organism>
<comment type="caution">
    <text evidence="2">The sequence shown here is derived from an EMBL/GenBank/DDBJ whole genome shotgun (WGS) entry which is preliminary data.</text>
</comment>
<evidence type="ECO:0000313" key="2">
    <source>
        <dbReference type="EMBL" id="KAG2171833.1"/>
    </source>
</evidence>
<protein>
    <recommendedName>
        <fullName evidence="4">Tetraspanin</fullName>
    </recommendedName>
</protein>
<dbReference type="EMBL" id="JAEPQZ010000019">
    <property type="protein sequence ID" value="KAG2171833.1"/>
    <property type="molecule type" value="Genomic_DNA"/>
</dbReference>
<evidence type="ECO:0000256" key="1">
    <source>
        <dbReference type="SAM" id="Phobius"/>
    </source>
</evidence>
<proteinExistence type="predicted"/>
<keyword evidence="1" id="KW-1133">Transmembrane helix</keyword>
<name>A0A8H7U9K7_MORIS</name>
<feature type="transmembrane region" description="Helical" evidence="1">
    <location>
        <begin position="7"/>
        <end position="25"/>
    </location>
</feature>
<reference evidence="2" key="1">
    <citation type="submission" date="2020-12" db="EMBL/GenBank/DDBJ databases">
        <title>Metabolic potential, ecology and presence of endohyphal bacteria is reflected in genomic diversity of Mucoromycotina.</title>
        <authorList>
            <person name="Muszewska A."/>
            <person name="Okrasinska A."/>
            <person name="Steczkiewicz K."/>
            <person name="Drgas O."/>
            <person name="Orlowska M."/>
            <person name="Perlinska-Lenart U."/>
            <person name="Aleksandrzak-Piekarczyk T."/>
            <person name="Szatraj K."/>
            <person name="Zielenkiewicz U."/>
            <person name="Pilsyk S."/>
            <person name="Malc E."/>
            <person name="Mieczkowski P."/>
            <person name="Kruszewska J.S."/>
            <person name="Biernat P."/>
            <person name="Pawlowska J."/>
        </authorList>
    </citation>
    <scope>NUCLEOTIDE SEQUENCE</scope>
    <source>
        <strain evidence="2">WA0000067209</strain>
    </source>
</reference>
<keyword evidence="1" id="KW-0472">Membrane</keyword>
<sequence>MKIGVTIIAVLSTIGYLVGTVSLFLSKSHLDSMYPIQSSQYAPVFWSMAAIYILYTLSSLLGVVGSITQKRRLVLIFSILYWIMVILTLIASFAVWIILLVRRSDVETGCEAAVTNSVAATDSPYHSPVAIPNQQVQVQDACSQAIRNVTIGLGVIVFVGNALQLYFASAISAYAQRLKRNNQHQKLRDLDEFPSAKGMPAMAAPVY</sequence>
<feature type="transmembrane region" description="Helical" evidence="1">
    <location>
        <begin position="45"/>
        <end position="67"/>
    </location>
</feature>
<dbReference type="OrthoDB" id="3239304at2759"/>
<feature type="transmembrane region" description="Helical" evidence="1">
    <location>
        <begin position="151"/>
        <end position="175"/>
    </location>
</feature>
<accession>A0A8H7U9K7</accession>
<dbReference type="AlphaFoldDB" id="A0A8H7U9K7"/>
<keyword evidence="3" id="KW-1185">Reference proteome</keyword>
<evidence type="ECO:0008006" key="4">
    <source>
        <dbReference type="Google" id="ProtNLM"/>
    </source>
</evidence>
<feature type="transmembrane region" description="Helical" evidence="1">
    <location>
        <begin position="79"/>
        <end position="99"/>
    </location>
</feature>